<evidence type="ECO:0000313" key="1">
    <source>
        <dbReference type="EMBL" id="QCQ21187.1"/>
    </source>
</evidence>
<organism evidence="1 2">
    <name type="scientific">Desulfoglaeba alkanexedens ALDC</name>
    <dbReference type="NCBI Taxonomy" id="980445"/>
    <lineage>
        <taxon>Bacteria</taxon>
        <taxon>Pseudomonadati</taxon>
        <taxon>Thermodesulfobacteriota</taxon>
        <taxon>Syntrophobacteria</taxon>
        <taxon>Syntrophobacterales</taxon>
        <taxon>Syntrophobacteraceae</taxon>
        <taxon>Desulfoglaeba</taxon>
    </lineage>
</organism>
<gene>
    <name evidence="1" type="ORF">FDQ92_02665</name>
</gene>
<proteinExistence type="predicted"/>
<evidence type="ECO:0000313" key="2">
    <source>
        <dbReference type="Proteomes" id="UP000298602"/>
    </source>
</evidence>
<keyword evidence="2" id="KW-1185">Reference proteome</keyword>
<dbReference type="KEGG" id="dax:FDQ92_02665"/>
<name>A0A4P8L022_9BACT</name>
<protein>
    <submittedName>
        <fullName evidence="1">Uncharacterized protein</fullName>
    </submittedName>
</protein>
<accession>A0A4P8L022</accession>
<dbReference type="AlphaFoldDB" id="A0A4P8L022"/>
<sequence length="69" mass="8069">MNMQVRPVSEISRRATHILFKEMGIVDTIRFFNQFSIGQGNYTKEREKWLGDISLDEAISQIKSHRENA</sequence>
<dbReference type="Proteomes" id="UP000298602">
    <property type="component" value="Chromosome"/>
</dbReference>
<reference evidence="1 2" key="2">
    <citation type="submission" date="2019-05" db="EMBL/GenBank/DDBJ databases">
        <authorList>
            <person name="Suflita J.M."/>
            <person name="Marks C.R."/>
        </authorList>
    </citation>
    <scope>NUCLEOTIDE SEQUENCE [LARGE SCALE GENOMIC DNA]</scope>
    <source>
        <strain evidence="1 2">ALDC</strain>
    </source>
</reference>
<dbReference type="OrthoDB" id="123228at2"/>
<reference evidence="1 2" key="1">
    <citation type="submission" date="2019-05" db="EMBL/GenBank/DDBJ databases">
        <title>The Complete Genome Sequence of the n-alkane-degrading Desulfoglaeba alkanexedens ALDC reveals multiple alkylsuccinate synthase gene clusters.</title>
        <authorList>
            <person name="Callaghan A.V."/>
            <person name="Davidova I.A."/>
            <person name="Duncan K.E."/>
            <person name="Morris B."/>
            <person name="McInerney M.J."/>
        </authorList>
    </citation>
    <scope>NUCLEOTIDE SEQUENCE [LARGE SCALE GENOMIC DNA]</scope>
    <source>
        <strain evidence="1 2">ALDC</strain>
    </source>
</reference>
<dbReference type="EMBL" id="CP040098">
    <property type="protein sequence ID" value="QCQ21187.1"/>
    <property type="molecule type" value="Genomic_DNA"/>
</dbReference>